<dbReference type="Gene3D" id="3.30.390.30">
    <property type="match status" value="1"/>
</dbReference>
<organism evidence="7 8">
    <name type="scientific">Candidatus Phycosocius spiralis</name>
    <dbReference type="NCBI Taxonomy" id="2815099"/>
    <lineage>
        <taxon>Bacteria</taxon>
        <taxon>Pseudomonadati</taxon>
        <taxon>Pseudomonadota</taxon>
        <taxon>Alphaproteobacteria</taxon>
        <taxon>Caulobacterales</taxon>
        <taxon>Caulobacterales incertae sedis</taxon>
        <taxon>Candidatus Phycosocius</taxon>
    </lineage>
</organism>
<dbReference type="Pfam" id="PF14759">
    <property type="entry name" value="Reductase_C"/>
    <property type="match status" value="1"/>
</dbReference>
<dbReference type="Gene3D" id="3.50.50.60">
    <property type="entry name" value="FAD/NAD(P)-binding domain"/>
    <property type="match status" value="2"/>
</dbReference>
<dbReference type="EMBL" id="BPFZ01000003">
    <property type="protein sequence ID" value="GIU66596.1"/>
    <property type="molecule type" value="Genomic_DNA"/>
</dbReference>
<reference evidence="7" key="1">
    <citation type="submission" date="2021-05" db="EMBL/GenBank/DDBJ databases">
        <authorList>
            <person name="Tanabe Y."/>
        </authorList>
    </citation>
    <scope>NUCLEOTIDE SEQUENCE</scope>
    <source>
        <strain evidence="7">BOTRYCO-1</strain>
    </source>
</reference>
<protein>
    <submittedName>
        <fullName evidence="7">Ferredoxin reductase</fullName>
    </submittedName>
</protein>
<keyword evidence="8" id="KW-1185">Reference proteome</keyword>
<keyword evidence="2" id="KW-0285">Flavoprotein</keyword>
<dbReference type="PRINTS" id="PR00411">
    <property type="entry name" value="PNDRDTASEI"/>
</dbReference>
<sequence>MVDRIVIIGAGQAAAQAAHSLRAGDYQGRLVMLGNEGLAPYQRPPLSKAYLSGATGLDRITLKPQEFWDQEHVETYFDVPATELDRVTQVVKTSDGQAFHYDVAIIATGSSVRRLSCPGAELAGVHYLRNIGDADGLRENFLPGKKLVIIGGGYIGLEVAAIAIKAGLEVTILEAATRMLARVAPPVISTFFEDLHRQAGVTMLNNVRIAALVGDKQVRGVKLEDGQIIAAHLVLVAIGIVPNAQLAQAAGLSASDGIETDLDARTSDPHIYAIGDCASRPLVHYDHRRSRLESVHNALEQAKFAAASILGLPRPVEEVPWFWSDQYDIKLQIVGLSMGATQSVVRGDAASRQFAVFHLDGANRLLAVDAINMPPAFMVGKQIIARQGHLAPARLADMSISMKEIGAGA</sequence>
<dbReference type="InterPro" id="IPR028202">
    <property type="entry name" value="Reductase_C"/>
</dbReference>
<reference evidence="7" key="2">
    <citation type="journal article" date="2023" name="ISME Commun">
        <title>Characterization of a bloom-associated alphaproteobacterial lineage, 'Candidatus Phycosocius': insights into freshwater algal-bacterial interactions.</title>
        <authorList>
            <person name="Tanabe Y."/>
            <person name="Yamaguchi H."/>
            <person name="Yoshida M."/>
            <person name="Kai A."/>
            <person name="Okazaki Y."/>
        </authorList>
    </citation>
    <scope>NUCLEOTIDE SEQUENCE</scope>
    <source>
        <strain evidence="7">BOTRYCO-1</strain>
    </source>
</reference>
<dbReference type="SUPFAM" id="SSF55424">
    <property type="entry name" value="FAD/NAD-linked reductases, dimerisation (C-terminal) domain"/>
    <property type="match status" value="1"/>
</dbReference>
<evidence type="ECO:0000256" key="1">
    <source>
        <dbReference type="ARBA" id="ARBA00001974"/>
    </source>
</evidence>
<dbReference type="InterPro" id="IPR050446">
    <property type="entry name" value="FAD-oxidoreductase/Apoptosis"/>
</dbReference>
<proteinExistence type="predicted"/>
<dbReference type="PANTHER" id="PTHR43557">
    <property type="entry name" value="APOPTOSIS-INDUCING FACTOR 1"/>
    <property type="match status" value="1"/>
</dbReference>
<evidence type="ECO:0000256" key="2">
    <source>
        <dbReference type="ARBA" id="ARBA00022630"/>
    </source>
</evidence>
<dbReference type="SUPFAM" id="SSF51905">
    <property type="entry name" value="FAD/NAD(P)-binding domain"/>
    <property type="match status" value="2"/>
</dbReference>
<evidence type="ECO:0000259" key="6">
    <source>
        <dbReference type="Pfam" id="PF14759"/>
    </source>
</evidence>
<dbReference type="PRINTS" id="PR00368">
    <property type="entry name" value="FADPNR"/>
</dbReference>
<comment type="caution">
    <text evidence="7">The sequence shown here is derived from an EMBL/GenBank/DDBJ whole genome shotgun (WGS) entry which is preliminary data.</text>
</comment>
<feature type="domain" description="FAD/NAD(P)-binding" evidence="5">
    <location>
        <begin position="4"/>
        <end position="302"/>
    </location>
</feature>
<evidence type="ECO:0000256" key="4">
    <source>
        <dbReference type="ARBA" id="ARBA00023002"/>
    </source>
</evidence>
<dbReference type="InterPro" id="IPR016156">
    <property type="entry name" value="FAD/NAD-linked_Rdtase_dimer_sf"/>
</dbReference>
<dbReference type="RefSeq" id="WP_284359185.1">
    <property type="nucleotide sequence ID" value="NZ_BPFZ01000003.1"/>
</dbReference>
<accession>A0ABQ4PUA6</accession>
<dbReference type="PANTHER" id="PTHR43557:SF2">
    <property type="entry name" value="RIESKE DOMAIN-CONTAINING PROTEIN-RELATED"/>
    <property type="match status" value="1"/>
</dbReference>
<evidence type="ECO:0000259" key="5">
    <source>
        <dbReference type="Pfam" id="PF07992"/>
    </source>
</evidence>
<keyword evidence="4" id="KW-0560">Oxidoreductase</keyword>
<comment type="cofactor">
    <cofactor evidence="1">
        <name>FAD</name>
        <dbReference type="ChEBI" id="CHEBI:57692"/>
    </cofactor>
</comment>
<name>A0ABQ4PUA6_9PROT</name>
<dbReference type="InterPro" id="IPR023753">
    <property type="entry name" value="FAD/NAD-binding_dom"/>
</dbReference>
<keyword evidence="3" id="KW-0274">FAD</keyword>
<dbReference type="Pfam" id="PF07992">
    <property type="entry name" value="Pyr_redox_2"/>
    <property type="match status" value="1"/>
</dbReference>
<dbReference type="Proteomes" id="UP001161064">
    <property type="component" value="Unassembled WGS sequence"/>
</dbReference>
<feature type="domain" description="Reductase C-terminal" evidence="6">
    <location>
        <begin position="321"/>
        <end position="405"/>
    </location>
</feature>
<dbReference type="InterPro" id="IPR036188">
    <property type="entry name" value="FAD/NAD-bd_sf"/>
</dbReference>
<evidence type="ECO:0000256" key="3">
    <source>
        <dbReference type="ARBA" id="ARBA00022827"/>
    </source>
</evidence>
<gene>
    <name evidence="7" type="ORF">PsB1_0750</name>
</gene>
<evidence type="ECO:0000313" key="8">
    <source>
        <dbReference type="Proteomes" id="UP001161064"/>
    </source>
</evidence>
<evidence type="ECO:0000313" key="7">
    <source>
        <dbReference type="EMBL" id="GIU66596.1"/>
    </source>
</evidence>